<proteinExistence type="predicted"/>
<dbReference type="Gene3D" id="3.30.565.10">
    <property type="entry name" value="Histidine kinase-like ATPase, C-terminal domain"/>
    <property type="match status" value="1"/>
</dbReference>
<keyword evidence="9" id="KW-0067">ATP-binding</keyword>
<comment type="catalytic activity">
    <reaction evidence="1">
        <text>ATP + protein L-histidine = ADP + protein N-phospho-L-histidine.</text>
        <dbReference type="EC" id="2.7.13.3"/>
    </reaction>
</comment>
<dbReference type="InterPro" id="IPR003594">
    <property type="entry name" value="HATPase_dom"/>
</dbReference>
<dbReference type="PANTHER" id="PTHR43304:SF1">
    <property type="entry name" value="PAC DOMAIN-CONTAINING PROTEIN"/>
    <property type="match status" value="1"/>
</dbReference>
<evidence type="ECO:0000256" key="2">
    <source>
        <dbReference type="ARBA" id="ARBA00012438"/>
    </source>
</evidence>
<dbReference type="SUPFAM" id="SSF55874">
    <property type="entry name" value="ATPase domain of HSP90 chaperone/DNA topoisomerase II/histidine kinase"/>
    <property type="match status" value="1"/>
</dbReference>
<feature type="domain" description="PAC" evidence="8">
    <location>
        <begin position="107"/>
        <end position="160"/>
    </location>
</feature>
<sequence>MLYLMFCDIKCDTTLKNYCITLEQNERSDQELRDLRLLKVVEEIEDYAILTLDSGGNIENWNKGAEKIKGYQLTEVIGKNFSIFYNDEDRRNGRPETLIDLAKRNGKVAEHGWRIRKDGSRFWGSVVITALHDEHGQVIGFIKIVHDLTTKMLAEKAIKQHVHDLEVKNKELDQFIYIASHDLQEPLLTAQNFVELIEEEYGQEFDSSQAMYFSFIKQSSARMRNMVKSLLDYSRIGRKRVLSDVDCQKLLSDVCIDLHDEILVSGAQVDYGRMPVIMGYEPELKQLFYNLISNAIKFRKKDVVPLVSVSAQSYSDGWRFAVSDNGIGIEPEYIEKVFLIFQRLNTRDAYDGSGIGLAHCKKIVELHNGEISAESVPGEGSTFYFNIEI</sequence>
<dbReference type="InterPro" id="IPR000014">
    <property type="entry name" value="PAS"/>
</dbReference>
<keyword evidence="3" id="KW-0597">Phosphoprotein</keyword>
<dbReference type="InterPro" id="IPR000700">
    <property type="entry name" value="PAS-assoc_C"/>
</dbReference>
<dbReference type="PROSITE" id="PS50113">
    <property type="entry name" value="PAC"/>
    <property type="match status" value="1"/>
</dbReference>
<dbReference type="PROSITE" id="PS50112">
    <property type="entry name" value="PAS"/>
    <property type="match status" value="1"/>
</dbReference>
<dbReference type="InterPro" id="IPR035965">
    <property type="entry name" value="PAS-like_dom_sf"/>
</dbReference>
<accession>A0ABY7TAF2</accession>
<dbReference type="PRINTS" id="PR00344">
    <property type="entry name" value="BCTRLSENSOR"/>
</dbReference>
<dbReference type="SUPFAM" id="SSF47384">
    <property type="entry name" value="Homodimeric domain of signal transducing histidine kinase"/>
    <property type="match status" value="1"/>
</dbReference>
<dbReference type="Pfam" id="PF02518">
    <property type="entry name" value="HATPase_c"/>
    <property type="match status" value="1"/>
</dbReference>
<evidence type="ECO:0000256" key="1">
    <source>
        <dbReference type="ARBA" id="ARBA00000085"/>
    </source>
</evidence>
<feature type="domain" description="Histidine kinase" evidence="6">
    <location>
        <begin position="178"/>
        <end position="389"/>
    </location>
</feature>
<dbReference type="CDD" id="cd00082">
    <property type="entry name" value="HisKA"/>
    <property type="match status" value="1"/>
</dbReference>
<feature type="domain" description="PAS" evidence="7">
    <location>
        <begin position="33"/>
        <end position="90"/>
    </location>
</feature>
<dbReference type="GO" id="GO:0005524">
    <property type="term" value="F:ATP binding"/>
    <property type="evidence" value="ECO:0007669"/>
    <property type="project" value="UniProtKB-KW"/>
</dbReference>
<dbReference type="SMART" id="SM00388">
    <property type="entry name" value="HisKA"/>
    <property type="match status" value="1"/>
</dbReference>
<dbReference type="PANTHER" id="PTHR43304">
    <property type="entry name" value="PHYTOCHROME-LIKE PROTEIN CPH1"/>
    <property type="match status" value="1"/>
</dbReference>
<keyword evidence="4" id="KW-0808">Transferase</keyword>
<dbReference type="SMART" id="SM00387">
    <property type="entry name" value="HATPase_c"/>
    <property type="match status" value="1"/>
</dbReference>
<dbReference type="NCBIfam" id="TIGR00229">
    <property type="entry name" value="sensory_box"/>
    <property type="match status" value="1"/>
</dbReference>
<dbReference type="Proteomes" id="UP001216139">
    <property type="component" value="Chromosome"/>
</dbReference>
<name>A0ABY7TAF2_9SPHI</name>
<dbReference type="InterPro" id="IPR036890">
    <property type="entry name" value="HATPase_C_sf"/>
</dbReference>
<evidence type="ECO:0000259" key="6">
    <source>
        <dbReference type="PROSITE" id="PS50109"/>
    </source>
</evidence>
<dbReference type="RefSeq" id="WP_273630975.1">
    <property type="nucleotide sequence ID" value="NZ_CP117167.1"/>
</dbReference>
<dbReference type="InterPro" id="IPR036097">
    <property type="entry name" value="HisK_dim/P_sf"/>
</dbReference>
<dbReference type="Gene3D" id="3.30.450.20">
    <property type="entry name" value="PAS domain"/>
    <property type="match status" value="1"/>
</dbReference>
<dbReference type="CDD" id="cd00130">
    <property type="entry name" value="PAS"/>
    <property type="match status" value="1"/>
</dbReference>
<dbReference type="SUPFAM" id="SSF55785">
    <property type="entry name" value="PYP-like sensor domain (PAS domain)"/>
    <property type="match status" value="1"/>
</dbReference>
<dbReference type="InterPro" id="IPR005467">
    <property type="entry name" value="His_kinase_dom"/>
</dbReference>
<evidence type="ECO:0000259" key="7">
    <source>
        <dbReference type="PROSITE" id="PS50112"/>
    </source>
</evidence>
<dbReference type="PROSITE" id="PS50109">
    <property type="entry name" value="HIS_KIN"/>
    <property type="match status" value="1"/>
</dbReference>
<keyword evidence="10" id="KW-1185">Reference proteome</keyword>
<evidence type="ECO:0000256" key="3">
    <source>
        <dbReference type="ARBA" id="ARBA00022553"/>
    </source>
</evidence>
<dbReference type="InterPro" id="IPR003661">
    <property type="entry name" value="HisK_dim/P_dom"/>
</dbReference>
<dbReference type="EMBL" id="CP117167">
    <property type="protein sequence ID" value="WCT12713.1"/>
    <property type="molecule type" value="Genomic_DNA"/>
</dbReference>
<reference evidence="9 10" key="1">
    <citation type="submission" date="2023-02" db="EMBL/GenBank/DDBJ databases">
        <title>Genome sequence of Mucilaginibacter jinjuensis strain KACC 16571.</title>
        <authorList>
            <person name="Kim S."/>
            <person name="Heo J."/>
            <person name="Kwon S.-W."/>
        </authorList>
    </citation>
    <scope>NUCLEOTIDE SEQUENCE [LARGE SCALE GENOMIC DNA]</scope>
    <source>
        <strain evidence="9 10">KACC 16571</strain>
    </source>
</reference>
<organism evidence="9 10">
    <name type="scientific">Mucilaginibacter jinjuensis</name>
    <dbReference type="NCBI Taxonomy" id="1176721"/>
    <lineage>
        <taxon>Bacteria</taxon>
        <taxon>Pseudomonadati</taxon>
        <taxon>Bacteroidota</taxon>
        <taxon>Sphingobacteriia</taxon>
        <taxon>Sphingobacteriales</taxon>
        <taxon>Sphingobacteriaceae</taxon>
        <taxon>Mucilaginibacter</taxon>
    </lineage>
</organism>
<keyword evidence="9" id="KW-0547">Nucleotide-binding</keyword>
<dbReference type="EC" id="2.7.13.3" evidence="2"/>
<dbReference type="InterPro" id="IPR052162">
    <property type="entry name" value="Sensor_kinase/Photoreceptor"/>
</dbReference>
<gene>
    <name evidence="9" type="ORF">PQO05_02050</name>
</gene>
<evidence type="ECO:0000313" key="9">
    <source>
        <dbReference type="EMBL" id="WCT12713.1"/>
    </source>
</evidence>
<keyword evidence="5" id="KW-0418">Kinase</keyword>
<dbReference type="Gene3D" id="1.10.287.130">
    <property type="match status" value="1"/>
</dbReference>
<evidence type="ECO:0000256" key="4">
    <source>
        <dbReference type="ARBA" id="ARBA00022679"/>
    </source>
</evidence>
<dbReference type="Pfam" id="PF13426">
    <property type="entry name" value="PAS_9"/>
    <property type="match status" value="1"/>
</dbReference>
<evidence type="ECO:0000259" key="8">
    <source>
        <dbReference type="PROSITE" id="PS50113"/>
    </source>
</evidence>
<dbReference type="InterPro" id="IPR004358">
    <property type="entry name" value="Sig_transdc_His_kin-like_C"/>
</dbReference>
<dbReference type="Pfam" id="PF00512">
    <property type="entry name" value="HisKA"/>
    <property type="match status" value="1"/>
</dbReference>
<evidence type="ECO:0000313" key="10">
    <source>
        <dbReference type="Proteomes" id="UP001216139"/>
    </source>
</evidence>
<evidence type="ECO:0000256" key="5">
    <source>
        <dbReference type="ARBA" id="ARBA00022777"/>
    </source>
</evidence>
<protein>
    <recommendedName>
        <fullName evidence="2">histidine kinase</fullName>
        <ecNumber evidence="2">2.7.13.3</ecNumber>
    </recommendedName>
</protein>